<dbReference type="GO" id="GO:0005634">
    <property type="term" value="C:nucleus"/>
    <property type="evidence" value="ECO:0007669"/>
    <property type="project" value="TreeGrafter"/>
</dbReference>
<dbReference type="CDD" id="cd20071">
    <property type="entry name" value="SET_SMYD"/>
    <property type="match status" value="1"/>
</dbReference>
<feature type="compositionally biased region" description="Basic and acidic residues" evidence="6">
    <location>
        <begin position="153"/>
        <end position="166"/>
    </location>
</feature>
<dbReference type="SMART" id="SM00317">
    <property type="entry name" value="SET"/>
    <property type="match status" value="1"/>
</dbReference>
<keyword evidence="10" id="KW-1185">Reference proteome</keyword>
<dbReference type="GO" id="GO:0008270">
    <property type="term" value="F:zinc ion binding"/>
    <property type="evidence" value="ECO:0007669"/>
    <property type="project" value="UniProtKB-KW"/>
</dbReference>
<feature type="region of interest" description="Disordered" evidence="6">
    <location>
        <begin position="153"/>
        <end position="254"/>
    </location>
</feature>
<feature type="compositionally biased region" description="Basic and acidic residues" evidence="6">
    <location>
        <begin position="228"/>
        <end position="254"/>
    </location>
</feature>
<evidence type="ECO:0000259" key="7">
    <source>
        <dbReference type="PROSITE" id="PS50280"/>
    </source>
</evidence>
<feature type="domain" description="SET" evidence="7">
    <location>
        <begin position="12"/>
        <end position="397"/>
    </location>
</feature>
<accession>A0A1Y1ZMA4</accession>
<evidence type="ECO:0000256" key="4">
    <source>
        <dbReference type="PROSITE-ProRule" id="PRU00134"/>
    </source>
</evidence>
<dbReference type="InterPro" id="IPR001214">
    <property type="entry name" value="SET_dom"/>
</dbReference>
<evidence type="ECO:0000259" key="8">
    <source>
        <dbReference type="PROSITE" id="PS50865"/>
    </source>
</evidence>
<proteinExistence type="predicted"/>
<dbReference type="InterPro" id="IPR046341">
    <property type="entry name" value="SET_dom_sf"/>
</dbReference>
<dbReference type="AlphaFoldDB" id="A0A1Y1ZMA4"/>
<gene>
    <name evidence="9" type="ORF">LY90DRAFT_637421</name>
</gene>
<keyword evidence="1" id="KW-0479">Metal-binding</keyword>
<comment type="caution">
    <text evidence="9">The sequence shown here is derived from an EMBL/GenBank/DDBJ whole genome shotgun (WGS) entry which is preliminary data.</text>
</comment>
<dbReference type="PANTHER" id="PTHR12197:SF251">
    <property type="entry name" value="EG:BACR7C10.4 PROTEIN"/>
    <property type="match status" value="1"/>
</dbReference>
<evidence type="ECO:0000256" key="5">
    <source>
        <dbReference type="SAM" id="Coils"/>
    </source>
</evidence>
<evidence type="ECO:0000256" key="1">
    <source>
        <dbReference type="ARBA" id="ARBA00022723"/>
    </source>
</evidence>
<evidence type="ECO:0000256" key="6">
    <source>
        <dbReference type="SAM" id="MobiDB-lite"/>
    </source>
</evidence>
<keyword evidence="5" id="KW-0175">Coiled coil</keyword>
<dbReference type="InterPro" id="IPR002893">
    <property type="entry name" value="Znf_MYND"/>
</dbReference>
<dbReference type="SUPFAM" id="SSF144232">
    <property type="entry name" value="HIT/MYND zinc finger-like"/>
    <property type="match status" value="1"/>
</dbReference>
<dbReference type="PROSITE" id="PS50280">
    <property type="entry name" value="SET"/>
    <property type="match status" value="1"/>
</dbReference>
<feature type="coiled-coil region" evidence="5">
    <location>
        <begin position="123"/>
        <end position="150"/>
    </location>
</feature>
<protein>
    <submittedName>
        <fullName evidence="9">SET domain-containing protein</fullName>
    </submittedName>
</protein>
<keyword evidence="3" id="KW-0862">Zinc</keyword>
<evidence type="ECO:0000313" key="10">
    <source>
        <dbReference type="Proteomes" id="UP000193920"/>
    </source>
</evidence>
<evidence type="ECO:0000256" key="2">
    <source>
        <dbReference type="ARBA" id="ARBA00022771"/>
    </source>
</evidence>
<evidence type="ECO:0000256" key="3">
    <source>
        <dbReference type="ARBA" id="ARBA00022833"/>
    </source>
</evidence>
<dbReference type="PROSITE" id="PS01360">
    <property type="entry name" value="ZF_MYND_1"/>
    <property type="match status" value="1"/>
</dbReference>
<name>A0A1Y1ZMA4_9FUNG</name>
<dbReference type="EMBL" id="MCOG01000382">
    <property type="protein sequence ID" value="ORY11383.1"/>
    <property type="molecule type" value="Genomic_DNA"/>
</dbReference>
<feature type="domain" description="MYND-type" evidence="8">
    <location>
        <begin position="57"/>
        <end position="100"/>
    </location>
</feature>
<dbReference type="Proteomes" id="UP000193920">
    <property type="component" value="Unassembled WGS sequence"/>
</dbReference>
<dbReference type="Gene3D" id="2.170.270.10">
    <property type="entry name" value="SET domain"/>
    <property type="match status" value="1"/>
</dbReference>
<dbReference type="PROSITE" id="PS50865">
    <property type="entry name" value="ZF_MYND_2"/>
    <property type="match status" value="1"/>
</dbReference>
<dbReference type="InterPro" id="IPR050869">
    <property type="entry name" value="H3K4_H4K5_MeTrfase"/>
</dbReference>
<keyword evidence="2 4" id="KW-0863">Zinc-finger</keyword>
<reference evidence="9 10" key="1">
    <citation type="submission" date="2016-08" db="EMBL/GenBank/DDBJ databases">
        <title>A Parts List for Fungal Cellulosomes Revealed by Comparative Genomics.</title>
        <authorList>
            <consortium name="DOE Joint Genome Institute"/>
            <person name="Haitjema C.H."/>
            <person name="Gilmore S.P."/>
            <person name="Henske J.K."/>
            <person name="Solomon K.V."/>
            <person name="De Groot R."/>
            <person name="Kuo A."/>
            <person name="Mondo S.J."/>
            <person name="Salamov A.A."/>
            <person name="Labutti K."/>
            <person name="Zhao Z."/>
            <person name="Chiniquy J."/>
            <person name="Barry K."/>
            <person name="Brewer H.M."/>
            <person name="Purvine S.O."/>
            <person name="Wright A.T."/>
            <person name="Boxma B."/>
            <person name="Van Alen T."/>
            <person name="Hackstein J.H."/>
            <person name="Baker S.E."/>
            <person name="Grigoriev I.V."/>
            <person name="O'Malley M.A."/>
        </authorList>
    </citation>
    <scope>NUCLEOTIDE SEQUENCE [LARGE SCALE GENOMIC DNA]</scope>
    <source>
        <strain evidence="9 10">G1</strain>
    </source>
</reference>
<dbReference type="OrthoDB" id="5945798at2759"/>
<feature type="compositionally biased region" description="Basic residues" evidence="6">
    <location>
        <begin position="181"/>
        <end position="200"/>
    </location>
</feature>
<feature type="compositionally biased region" description="Basic residues" evidence="6">
    <location>
        <begin position="215"/>
        <end position="227"/>
    </location>
</feature>
<sequence>MDNFVDFEKWKIPLKIEYTKNKGRYVIATDDYKKDSRIVAFKSYSTGIIDSYKKKICSVCLSINNDGFYDLTCKSCNSVYYCSKSCLMYSQRKLNHDMICPLLRKLSTFKTDIHSKIPLPSDIEEYEKEIKEKEKDIISEEKIVEDKRNDELIKDETNEEMNKIDDQLSNNDVSEEDNKKKKDKNKKKDKKKSKERKSKKDKKENEEEFNEINGKLKKEKSKHKHKREKETNSQKQNETIHDENNEDIDSKENKDKYDIVTNTIPYSGTFEDMMNLQSHYNEWTNDMKMDWQKNINFFKKMLQDSKEVNEYMMNAVKEFVYRKKNIVNDTDIENFNTDIEIENFILSFASLSSYLSVCFIFNHSCRNNCYPVQYKNHIYFYASKNIKKGDEINFSYIETEGVSLKDRQAHLFADYYFKCQCDLCLEEENKALSLLFSKRLSKIK</sequence>
<dbReference type="STRING" id="1754190.A0A1Y1ZMA4"/>
<dbReference type="SUPFAM" id="SSF82199">
    <property type="entry name" value="SET domain"/>
    <property type="match status" value="1"/>
</dbReference>
<evidence type="ECO:0000313" key="9">
    <source>
        <dbReference type="EMBL" id="ORY11383.1"/>
    </source>
</evidence>
<dbReference type="PANTHER" id="PTHR12197">
    <property type="entry name" value="HISTONE-LYSINE N-METHYLTRANSFERASE SMYD"/>
    <property type="match status" value="1"/>
</dbReference>
<organism evidence="9 10">
    <name type="scientific">Neocallimastix californiae</name>
    <dbReference type="NCBI Taxonomy" id="1754190"/>
    <lineage>
        <taxon>Eukaryota</taxon>
        <taxon>Fungi</taxon>
        <taxon>Fungi incertae sedis</taxon>
        <taxon>Chytridiomycota</taxon>
        <taxon>Chytridiomycota incertae sedis</taxon>
        <taxon>Neocallimastigomycetes</taxon>
        <taxon>Neocallimastigales</taxon>
        <taxon>Neocallimastigaceae</taxon>
        <taxon>Neocallimastix</taxon>
    </lineage>
</organism>